<dbReference type="SUPFAM" id="SSF50978">
    <property type="entry name" value="WD40 repeat-like"/>
    <property type="match status" value="1"/>
</dbReference>
<evidence type="ECO:0000313" key="24">
    <source>
        <dbReference type="EnsemblMetazoa" id="tetur04g06270.1"/>
    </source>
</evidence>
<evidence type="ECO:0000256" key="14">
    <source>
        <dbReference type="ARBA" id="ARBA00023121"/>
    </source>
</evidence>
<evidence type="ECO:0000256" key="21">
    <source>
        <dbReference type="SAM" id="MobiDB-lite"/>
    </source>
</evidence>
<evidence type="ECO:0000256" key="16">
    <source>
        <dbReference type="ARBA" id="ARBA00023166"/>
    </source>
</evidence>
<dbReference type="GO" id="GO:0032934">
    <property type="term" value="F:sterol binding"/>
    <property type="evidence" value="ECO:0007669"/>
    <property type="project" value="InterPro"/>
</dbReference>
<feature type="transmembrane region" description="Helical" evidence="22">
    <location>
        <begin position="347"/>
        <end position="366"/>
    </location>
</feature>
<dbReference type="eggNOG" id="KOG1933">
    <property type="taxonomic scope" value="Eukaryota"/>
</dbReference>
<evidence type="ECO:0000256" key="20">
    <source>
        <dbReference type="PROSITE-ProRule" id="PRU00221"/>
    </source>
</evidence>
<feature type="repeat" description="WD" evidence="20">
    <location>
        <begin position="1078"/>
        <end position="1117"/>
    </location>
</feature>
<feature type="transmembrane region" description="Helical" evidence="22">
    <location>
        <begin position="754"/>
        <end position="773"/>
    </location>
</feature>
<keyword evidence="14" id="KW-0446">Lipid-binding</keyword>
<feature type="transmembrane region" description="Helical" evidence="22">
    <location>
        <begin position="416"/>
        <end position="440"/>
    </location>
</feature>
<evidence type="ECO:0000259" key="23">
    <source>
        <dbReference type="PROSITE" id="PS50156"/>
    </source>
</evidence>
<evidence type="ECO:0000256" key="22">
    <source>
        <dbReference type="SAM" id="Phobius"/>
    </source>
</evidence>
<evidence type="ECO:0000256" key="5">
    <source>
        <dbReference type="ARBA" id="ARBA00019541"/>
    </source>
</evidence>
<feature type="transmembrane region" description="Helical" evidence="22">
    <location>
        <begin position="461"/>
        <end position="479"/>
    </location>
</feature>
<evidence type="ECO:0000256" key="19">
    <source>
        <dbReference type="ARBA" id="ARBA00045958"/>
    </source>
</evidence>
<dbReference type="InterPro" id="IPR057041">
    <property type="entry name" value="SCAP_N"/>
</dbReference>
<feature type="region of interest" description="Disordered" evidence="21">
    <location>
        <begin position="877"/>
        <end position="905"/>
    </location>
</feature>
<keyword evidence="13" id="KW-0443">Lipid metabolism</keyword>
<dbReference type="InterPro" id="IPR015943">
    <property type="entry name" value="WD40/YVTN_repeat-like_dom_sf"/>
</dbReference>
<dbReference type="PANTHER" id="PTHR46378:SF1">
    <property type="entry name" value="STEROL REGULATORY ELEMENT-BINDING PROTEIN CLEAVAGE-ACTIVATING PROTEIN"/>
    <property type="match status" value="1"/>
</dbReference>
<dbReference type="EMBL" id="CAEY01001369">
    <property type="status" value="NOT_ANNOTATED_CDS"/>
    <property type="molecule type" value="Genomic_DNA"/>
</dbReference>
<keyword evidence="8 22" id="KW-0812">Transmembrane</keyword>
<dbReference type="InterPro" id="IPR000731">
    <property type="entry name" value="SSD"/>
</dbReference>
<dbReference type="GO" id="GO:0012507">
    <property type="term" value="C:ER to Golgi transport vesicle membrane"/>
    <property type="evidence" value="ECO:0007669"/>
    <property type="project" value="UniProtKB-SubCell"/>
</dbReference>
<evidence type="ECO:0000256" key="8">
    <source>
        <dbReference type="ARBA" id="ARBA00022692"/>
    </source>
</evidence>
<dbReference type="EnsemblMetazoa" id="tetur04g06270.1">
    <property type="protein sequence ID" value="tetur04g06270.1"/>
    <property type="gene ID" value="tetur04g06270"/>
</dbReference>
<proteinExistence type="inferred from homology"/>
<reference evidence="24" key="2">
    <citation type="submission" date="2015-06" db="UniProtKB">
        <authorList>
            <consortium name="EnsemblMetazoa"/>
        </authorList>
    </citation>
    <scope>IDENTIFICATION</scope>
</reference>
<organism evidence="24 25">
    <name type="scientific">Tetranychus urticae</name>
    <name type="common">Two-spotted spider mite</name>
    <dbReference type="NCBI Taxonomy" id="32264"/>
    <lineage>
        <taxon>Eukaryota</taxon>
        <taxon>Metazoa</taxon>
        <taxon>Ecdysozoa</taxon>
        <taxon>Arthropoda</taxon>
        <taxon>Chelicerata</taxon>
        <taxon>Arachnida</taxon>
        <taxon>Acari</taxon>
        <taxon>Acariformes</taxon>
        <taxon>Trombidiformes</taxon>
        <taxon>Prostigmata</taxon>
        <taxon>Eleutherengona</taxon>
        <taxon>Raphignathae</taxon>
        <taxon>Tetranychoidea</taxon>
        <taxon>Tetranychidae</taxon>
        <taxon>Tetranychus</taxon>
    </lineage>
</organism>
<keyword evidence="15 22" id="KW-0472">Membrane</keyword>
<dbReference type="Pfam" id="PF24006">
    <property type="entry name" value="SCAP_N"/>
    <property type="match status" value="1"/>
</dbReference>
<evidence type="ECO:0000256" key="12">
    <source>
        <dbReference type="ARBA" id="ARBA00023034"/>
    </source>
</evidence>
<comment type="subcellular location">
    <subcellularLocation>
        <location evidence="2">Cytoplasmic vesicle</location>
        <location evidence="2">COPII-coated vesicle membrane</location>
        <topology evidence="2">Multi-pass membrane protein</topology>
    </subcellularLocation>
    <subcellularLocation>
        <location evidence="1">Endoplasmic reticulum membrane</location>
        <topology evidence="1">Multi-pass membrane protein</topology>
    </subcellularLocation>
    <subcellularLocation>
        <location evidence="3">Golgi apparatus membrane</location>
        <topology evidence="3">Multi-pass membrane protein</topology>
    </subcellularLocation>
</comment>
<keyword evidence="12" id="KW-0333">Golgi apparatus</keyword>
<keyword evidence="17" id="KW-0325">Glycoprotein</keyword>
<evidence type="ECO:0000256" key="18">
    <source>
        <dbReference type="ARBA" id="ARBA00023221"/>
    </source>
</evidence>
<keyword evidence="18" id="KW-0753">Steroid metabolism</keyword>
<dbReference type="Proteomes" id="UP000015104">
    <property type="component" value="Unassembled WGS sequence"/>
</dbReference>
<feature type="domain" description="SSD" evidence="23">
    <location>
        <begin position="349"/>
        <end position="507"/>
    </location>
</feature>
<dbReference type="PROSITE" id="PS50156">
    <property type="entry name" value="SSD"/>
    <property type="match status" value="1"/>
</dbReference>
<comment type="function">
    <text evidence="19">Escort protein required for cholesterol as well as lipid homeostasis. Regulates export of the SCAP-SREBP complex from the endoplasmic reticulum to the Golgi upon low cholesterol, thereby regulating the processing of sterol regulatory element-binding proteins (SREBPs) SREBF1/SREBP1 and SREBF2/SREBP2. At high sterol concentrations, formation of a ternary complex with INSIG (INSIG1 or INSIG2) leads to mask the ER export signal in SCAP, promoting retention of the complex in the endoplasmic reticulum. Low sterol concentrations trigger release of INSIG, a conformational change in the SSD domain of SCAP, unmasking of the ER export signal, promoting recruitment into COPII-coated vesicles and transport of the SCAP-SREBP to the Golgi: in the Golgi, SREBPs are then processed, releasing the transcription factor fragment of SREBPs from the membrane, its import into the nucleus and up-regulation of LDLR, INSIG1 and the mevalonate pathway. Binds cholesterol via its SSD domain.</text>
</comment>
<evidence type="ECO:0000256" key="17">
    <source>
        <dbReference type="ARBA" id="ARBA00023180"/>
    </source>
</evidence>
<dbReference type="GO" id="GO:0000139">
    <property type="term" value="C:Golgi membrane"/>
    <property type="evidence" value="ECO:0007669"/>
    <property type="project" value="UniProtKB-SubCell"/>
</dbReference>
<evidence type="ECO:0000256" key="7">
    <source>
        <dbReference type="ARBA" id="ARBA00022574"/>
    </source>
</evidence>
<keyword evidence="16" id="KW-1207">Sterol metabolism</keyword>
<evidence type="ECO:0000256" key="15">
    <source>
        <dbReference type="ARBA" id="ARBA00023136"/>
    </source>
</evidence>
<keyword evidence="25" id="KW-1185">Reference proteome</keyword>
<reference evidence="25" key="1">
    <citation type="submission" date="2011-08" db="EMBL/GenBank/DDBJ databases">
        <authorList>
            <person name="Rombauts S."/>
        </authorList>
    </citation>
    <scope>NUCLEOTIDE SEQUENCE</scope>
    <source>
        <strain evidence="25">London</strain>
    </source>
</reference>
<dbReference type="SUPFAM" id="SSF82866">
    <property type="entry name" value="Multidrug efflux transporter AcrB transmembrane domain"/>
    <property type="match status" value="1"/>
</dbReference>
<feature type="repeat" description="WD" evidence="20">
    <location>
        <begin position="819"/>
        <end position="860"/>
    </location>
</feature>
<keyword evidence="11 22" id="KW-1133">Transmembrane helix</keyword>
<dbReference type="Pfam" id="PF12349">
    <property type="entry name" value="Sterol-sensing"/>
    <property type="match status" value="1"/>
</dbReference>
<feature type="transmembrane region" description="Helical" evidence="22">
    <location>
        <begin position="66"/>
        <end position="86"/>
    </location>
</feature>
<evidence type="ECO:0000256" key="4">
    <source>
        <dbReference type="ARBA" id="ARBA00007410"/>
    </source>
</evidence>
<dbReference type="SMART" id="SM00320">
    <property type="entry name" value="WD40"/>
    <property type="match status" value="5"/>
</dbReference>
<feature type="transmembrane region" description="Helical" evidence="22">
    <location>
        <begin position="579"/>
        <end position="597"/>
    </location>
</feature>
<dbReference type="Gene3D" id="1.20.1640.10">
    <property type="entry name" value="Multidrug efflux transporter AcrB transmembrane domain"/>
    <property type="match status" value="1"/>
</dbReference>
<keyword evidence="9" id="KW-0677">Repeat</keyword>
<evidence type="ECO:0000256" key="3">
    <source>
        <dbReference type="ARBA" id="ARBA00004653"/>
    </source>
</evidence>
<protein>
    <recommendedName>
        <fullName evidence="5">Sterol regulatory element-binding protein cleavage-activating protein</fullName>
    </recommendedName>
</protein>
<dbReference type="HOGENOM" id="CLU_006510_0_0_1"/>
<keyword evidence="10" id="KW-0256">Endoplasmic reticulum</keyword>
<name>T1K2T8_TETUR</name>
<sequence length="1298" mass="147771">MASLYDKPLASNDRGGGFNGADNRSDWWLITWFSSSRLFNLSLPSFKIKEKVSNIYYKYGLLCSTYPWLIILLTFTIFSFCVYPIFGIHSFTNNYLQKYVTPLDNFYVYGKPVKDTSSSYSSNHHAHQHPHHQPNLELLKGPPRWFQSGAPYAIIQQIVIKSAVIPWKSNLILMDAIRAPLAQVFSILEFLSNFKTDQGSKSVSLNDICLQINEPISYSDNSASNVLPRYNCLLFSPANIWKNDIDKFLQDATIIKTIFNTKDFSYLDSGNLREILFGVPWMETGIRPFYVRTRQRTLTFAITIAFSGYNKIFFESLHKQLRDSGIDYSSDSPQVVTHLHFQNTLTFSVNSPIIACYLLLFFYIYFSVRAIELIKCKWALAAGSVLTVVMCLLMTLGICSWFDFNPTLDGSEILPYLIVIIGLENILVLTQSVIATPSHLDVKVRVAQGLSREGWSMNKNLITELGLLTFGYFTFVPVIQEFCLFGMMALLCDFFLQLTIFITLLSVDIQRVELDGSHKKASHSTNDSKNKMNRLFESGSNLYESDAARLKNVSYWHKSNPMKLPKRLRLVYFWTRTRFVHRFLMMALIVWISILLYRSGVVDHYNLPDDESIDFVKESKLSKEPVSRAPPIEVVSETKSNDFEHSQNRLKYSNKDPRELLSSHHWFTLFGFYNISLSGKYLSFLPPIHLAIPVDPTEAHKTRHPSESDPQIFRQFLYPGSIHASFDQSDDWDEFSYDESNDIHNRPHWSSREIFLALLLSTPTLTFIIYILVTMYRCMCSRRYDEWRSSWSTPNHPKGQDISRHKLEDYFLETMMVKRQAHQVEVEIVECSNESPYVASCSMEGDIRVWDVLSGECHLFIQRSLLSDLIQLEEPKTFKPHHKPSSSFSSDSTYGSSPSTGSGECLETNFSPSSFDPSSLSYSRVHKSTDKSKCGYDFKPFYSRFNSSKNLISELIVNAAASSDIDAHPYEISANLKRESTLSFQQIWSLDVYERFILVGCAEGRFEIWDTLTGLNHYNQECMAGITVIKARSGKLVIGRLNGILEVHQIESNFRTENNGYPQLYPKQMLNTHLIHSIRAHSQPITALQLDSSHLITGSADHLIKVFKMETGSCSYTLHGHFGGISCLEVDKTTPNSALSGCKVGQICLWDLTTGTCLFNLEAHTDAAVTALLATSLYAISLGTDNKINIWDKYSGHLVHSLPNVRFPHFCTQCLNIWISGMVPLRSNILITAKEDHLILWDLSEAVPLRVINLSSFGDSKSSCIKNLRIANNSRAVVCDYGKNVCFIHFPGVTQKSD</sequence>
<evidence type="ECO:0000256" key="13">
    <source>
        <dbReference type="ARBA" id="ARBA00023098"/>
    </source>
</evidence>
<dbReference type="InterPro" id="IPR036322">
    <property type="entry name" value="WD40_repeat_dom_sf"/>
</dbReference>
<dbReference type="GO" id="GO:0008203">
    <property type="term" value="P:cholesterol metabolic process"/>
    <property type="evidence" value="ECO:0007669"/>
    <property type="project" value="UniProtKB-KW"/>
</dbReference>
<dbReference type="Gene3D" id="2.130.10.10">
    <property type="entry name" value="YVTN repeat-like/Quinoprotein amine dehydrogenase"/>
    <property type="match status" value="2"/>
</dbReference>
<dbReference type="GO" id="GO:0032933">
    <property type="term" value="P:SREBP signaling pathway"/>
    <property type="evidence" value="ECO:0007669"/>
    <property type="project" value="InterPro"/>
</dbReference>
<dbReference type="InterPro" id="IPR057042">
    <property type="entry name" value="Beta-prop_SCAP"/>
</dbReference>
<evidence type="ECO:0000256" key="2">
    <source>
        <dbReference type="ARBA" id="ARBA00004557"/>
    </source>
</evidence>
<dbReference type="PROSITE" id="PS50082">
    <property type="entry name" value="WD_REPEATS_2"/>
    <property type="match status" value="2"/>
</dbReference>
<dbReference type="InterPro" id="IPR030225">
    <property type="entry name" value="SCAP"/>
</dbReference>
<accession>T1K2T8</accession>
<dbReference type="PANTHER" id="PTHR46378">
    <property type="entry name" value="STEROL REGULATORY ELEMENT-BINDING PROTEIN CLEAVAGE-ACTIVATING PROTEIN"/>
    <property type="match status" value="1"/>
</dbReference>
<evidence type="ECO:0000256" key="9">
    <source>
        <dbReference type="ARBA" id="ARBA00022737"/>
    </source>
</evidence>
<evidence type="ECO:0000256" key="11">
    <source>
        <dbReference type="ARBA" id="ARBA00022989"/>
    </source>
</evidence>
<keyword evidence="7 20" id="KW-0853">WD repeat</keyword>
<dbReference type="STRING" id="32264.T1K2T8"/>
<evidence type="ECO:0000256" key="1">
    <source>
        <dbReference type="ARBA" id="ARBA00004477"/>
    </source>
</evidence>
<feature type="transmembrane region" description="Helical" evidence="22">
    <location>
        <begin position="378"/>
        <end position="404"/>
    </location>
</feature>
<feature type="compositionally biased region" description="Low complexity" evidence="21">
    <location>
        <begin position="885"/>
        <end position="903"/>
    </location>
</feature>
<keyword evidence="6" id="KW-0153">Cholesterol metabolism</keyword>
<evidence type="ECO:0000256" key="10">
    <source>
        <dbReference type="ARBA" id="ARBA00022824"/>
    </source>
</evidence>
<dbReference type="Pfam" id="PF24017">
    <property type="entry name" value="Beta-prop_SCAP"/>
    <property type="match status" value="1"/>
</dbReference>
<dbReference type="GO" id="GO:0005789">
    <property type="term" value="C:endoplasmic reticulum membrane"/>
    <property type="evidence" value="ECO:0007669"/>
    <property type="project" value="UniProtKB-SubCell"/>
</dbReference>
<comment type="similarity">
    <text evidence="4">Belongs to the WD repeat SCAP family.</text>
</comment>
<feature type="transmembrane region" description="Helical" evidence="22">
    <location>
        <begin position="485"/>
        <end position="507"/>
    </location>
</feature>
<evidence type="ECO:0000313" key="25">
    <source>
        <dbReference type="Proteomes" id="UP000015104"/>
    </source>
</evidence>
<evidence type="ECO:0000256" key="6">
    <source>
        <dbReference type="ARBA" id="ARBA00022548"/>
    </source>
</evidence>
<dbReference type="InterPro" id="IPR001680">
    <property type="entry name" value="WD40_rpt"/>
</dbReference>
<dbReference type="InterPro" id="IPR053958">
    <property type="entry name" value="HMGCR/SNAP/NPC1-like_SSD"/>
</dbReference>
<dbReference type="GO" id="GO:0032936">
    <property type="term" value="C:SREBP-SCAP complex"/>
    <property type="evidence" value="ECO:0007669"/>
    <property type="project" value="TreeGrafter"/>
</dbReference>
<dbReference type="GO" id="GO:0045540">
    <property type="term" value="P:regulation of cholesterol biosynthetic process"/>
    <property type="evidence" value="ECO:0007669"/>
    <property type="project" value="TreeGrafter"/>
</dbReference>